<dbReference type="SUPFAM" id="SSF53822">
    <property type="entry name" value="Periplasmic binding protein-like I"/>
    <property type="match status" value="1"/>
</dbReference>
<dbReference type="InterPro" id="IPR052612">
    <property type="entry name" value="ANP_Clearance_Receptor"/>
</dbReference>
<keyword evidence="4" id="KW-0472">Membrane</keyword>
<dbReference type="GO" id="GO:0016020">
    <property type="term" value="C:membrane"/>
    <property type="evidence" value="ECO:0007669"/>
    <property type="project" value="UniProtKB-SubCell"/>
</dbReference>
<evidence type="ECO:0000313" key="7">
    <source>
        <dbReference type="EMBL" id="OQV24951.1"/>
    </source>
</evidence>
<evidence type="ECO:0000256" key="1">
    <source>
        <dbReference type="ARBA" id="ARBA00004370"/>
    </source>
</evidence>
<gene>
    <name evidence="7" type="ORF">BV898_01161</name>
</gene>
<evidence type="ECO:0000313" key="8">
    <source>
        <dbReference type="Proteomes" id="UP000192578"/>
    </source>
</evidence>
<organism evidence="7 8">
    <name type="scientific">Hypsibius exemplaris</name>
    <name type="common">Freshwater tardigrade</name>
    <dbReference type="NCBI Taxonomy" id="2072580"/>
    <lineage>
        <taxon>Eukaryota</taxon>
        <taxon>Metazoa</taxon>
        <taxon>Ecdysozoa</taxon>
        <taxon>Tardigrada</taxon>
        <taxon>Eutardigrada</taxon>
        <taxon>Parachela</taxon>
        <taxon>Hypsibioidea</taxon>
        <taxon>Hypsibiidae</taxon>
        <taxon>Hypsibius</taxon>
    </lineage>
</organism>
<name>A0A1W0XCF1_HYPEX</name>
<keyword evidence="3" id="KW-1133">Transmembrane helix</keyword>
<dbReference type="AlphaFoldDB" id="A0A1W0XCF1"/>
<dbReference type="GO" id="GO:0007165">
    <property type="term" value="P:signal transduction"/>
    <property type="evidence" value="ECO:0007669"/>
    <property type="project" value="TreeGrafter"/>
</dbReference>
<dbReference type="PANTHER" id="PTHR44755">
    <property type="entry name" value="NATRIURETIC PEPTIDE RECEPTOR 3-RELATED"/>
    <property type="match status" value="1"/>
</dbReference>
<dbReference type="EMBL" id="MTYJ01000004">
    <property type="protein sequence ID" value="OQV24951.1"/>
    <property type="molecule type" value="Genomic_DNA"/>
</dbReference>
<feature type="domain" description="Receptor ligand binding region" evidence="6">
    <location>
        <begin position="138"/>
        <end position="397"/>
    </location>
</feature>
<dbReference type="InterPro" id="IPR001828">
    <property type="entry name" value="ANF_lig-bd_rcpt"/>
</dbReference>
<evidence type="ECO:0000259" key="6">
    <source>
        <dbReference type="Pfam" id="PF01094"/>
    </source>
</evidence>
<feature type="chain" id="PRO_5013026284" description="Receptor ligand binding region domain-containing protein" evidence="5">
    <location>
        <begin position="28"/>
        <end position="431"/>
    </location>
</feature>
<dbReference type="GO" id="GO:0038023">
    <property type="term" value="F:signaling receptor activity"/>
    <property type="evidence" value="ECO:0007669"/>
    <property type="project" value="TreeGrafter"/>
</dbReference>
<dbReference type="Pfam" id="PF01094">
    <property type="entry name" value="ANF_receptor"/>
    <property type="match status" value="1"/>
</dbReference>
<keyword evidence="8" id="KW-1185">Reference proteome</keyword>
<dbReference type="InterPro" id="IPR028082">
    <property type="entry name" value="Peripla_BP_I"/>
</dbReference>
<dbReference type="Gene3D" id="3.40.50.2300">
    <property type="match status" value="1"/>
</dbReference>
<evidence type="ECO:0000256" key="4">
    <source>
        <dbReference type="ARBA" id="ARBA00023136"/>
    </source>
</evidence>
<evidence type="ECO:0000256" key="2">
    <source>
        <dbReference type="ARBA" id="ARBA00022692"/>
    </source>
</evidence>
<keyword evidence="5" id="KW-0732">Signal</keyword>
<evidence type="ECO:0000256" key="3">
    <source>
        <dbReference type="ARBA" id="ARBA00022989"/>
    </source>
</evidence>
<keyword evidence="2" id="KW-0812">Transmembrane</keyword>
<proteinExistence type="predicted"/>
<feature type="signal peptide" evidence="5">
    <location>
        <begin position="1"/>
        <end position="27"/>
    </location>
</feature>
<reference evidence="8" key="1">
    <citation type="submission" date="2017-01" db="EMBL/GenBank/DDBJ databases">
        <title>Comparative genomics of anhydrobiosis in the tardigrade Hypsibius dujardini.</title>
        <authorList>
            <person name="Yoshida Y."/>
            <person name="Koutsovoulos G."/>
            <person name="Laetsch D."/>
            <person name="Stevens L."/>
            <person name="Kumar S."/>
            <person name="Horikawa D."/>
            <person name="Ishino K."/>
            <person name="Komine S."/>
            <person name="Tomita M."/>
            <person name="Blaxter M."/>
            <person name="Arakawa K."/>
        </authorList>
    </citation>
    <scope>NUCLEOTIDE SEQUENCE [LARGE SCALE GENOMIC DNA]</scope>
    <source>
        <strain evidence="8">Z151</strain>
    </source>
</reference>
<comment type="caution">
    <text evidence="7">The sequence shown here is derived from an EMBL/GenBank/DDBJ whole genome shotgun (WGS) entry which is preliminary data.</text>
</comment>
<accession>A0A1W0XCF1</accession>
<dbReference type="GO" id="GO:0017046">
    <property type="term" value="F:peptide hormone binding"/>
    <property type="evidence" value="ECO:0007669"/>
    <property type="project" value="TreeGrafter"/>
</dbReference>
<protein>
    <recommendedName>
        <fullName evidence="6">Receptor ligand binding region domain-containing protein</fullName>
    </recommendedName>
</protein>
<dbReference type="PROSITE" id="PS51257">
    <property type="entry name" value="PROKAR_LIPOPROTEIN"/>
    <property type="match status" value="1"/>
</dbReference>
<dbReference type="Proteomes" id="UP000192578">
    <property type="component" value="Unassembled WGS sequence"/>
</dbReference>
<evidence type="ECO:0000256" key="5">
    <source>
        <dbReference type="SAM" id="SignalP"/>
    </source>
</evidence>
<comment type="subcellular location">
    <subcellularLocation>
        <location evidence="1">Membrane</location>
    </subcellularLocation>
</comment>
<dbReference type="PANTHER" id="PTHR44755:SF8">
    <property type="entry name" value="RECEPTOR LIGAND BINDING REGION DOMAIN-CONTAINING PROTEIN"/>
    <property type="match status" value="1"/>
</dbReference>
<sequence length="431" mass="47912">MIESRTHNSCLVLGWLVIFSCARPVTCNGLHLITTTSALSSASSANVIAPAYLIALEDMREKYPHLFDNNTITVTPVDVGLYTESCTPGFEGPSIDEFVRAYALATVRRSTEQIVILNAEDDSLVISCGTRSTALGGRYPTMMTVISGTISDAGMSLVALLDHVMWRSIAFIYDQNSGSIDAGRIQGHAMSLLKALQERSSDIDLSIVRMDSTVGKKSQTYYMALQRAANHSRIILCETLHRPLRELMASAYDLGMTVGNEYVFIYVYLFQIPSEPPPEWHENDQLDEKVKAVFRHTLVIRTAEPKWEKSDGIMERIVRRGSDMFNRTYQAQYKFNEFAVGCYGSVELLISTLNNTYLAGGSAKLKSPADFLRDLKNRTFNLTFESYAFLPDGTRAPNIILQRFDASSARFQVCQSGVSASSTLVDFSLNL</sequence>